<evidence type="ECO:0000256" key="7">
    <source>
        <dbReference type="SAM" id="MobiDB-lite"/>
    </source>
</evidence>
<feature type="disulfide bond" evidence="6">
    <location>
        <begin position="1272"/>
        <end position="1281"/>
    </location>
</feature>
<feature type="domain" description="WSC" evidence="11">
    <location>
        <begin position="1126"/>
        <end position="1223"/>
    </location>
</feature>
<feature type="domain" description="EGF-like" evidence="9">
    <location>
        <begin position="1762"/>
        <end position="1797"/>
    </location>
</feature>
<feature type="domain" description="EGF-like" evidence="9">
    <location>
        <begin position="1247"/>
        <end position="1282"/>
    </location>
</feature>
<dbReference type="InterPro" id="IPR002889">
    <property type="entry name" value="WSC_carb-bd"/>
</dbReference>
<organism evidence="12 13">
    <name type="scientific">Potamilus streckersoni</name>
    <dbReference type="NCBI Taxonomy" id="2493646"/>
    <lineage>
        <taxon>Eukaryota</taxon>
        <taxon>Metazoa</taxon>
        <taxon>Spiralia</taxon>
        <taxon>Lophotrochozoa</taxon>
        <taxon>Mollusca</taxon>
        <taxon>Bivalvia</taxon>
        <taxon>Autobranchia</taxon>
        <taxon>Heteroconchia</taxon>
        <taxon>Palaeoheterodonta</taxon>
        <taxon>Unionida</taxon>
        <taxon>Unionoidea</taxon>
        <taxon>Unionidae</taxon>
        <taxon>Ambleminae</taxon>
        <taxon>Lampsilini</taxon>
        <taxon>Potamilus</taxon>
    </lineage>
</organism>
<accession>A0AAE0SIU1</accession>
<evidence type="ECO:0000259" key="9">
    <source>
        <dbReference type="PROSITE" id="PS50026"/>
    </source>
</evidence>
<feature type="disulfide bond" evidence="6">
    <location>
        <begin position="364"/>
        <end position="373"/>
    </location>
</feature>
<dbReference type="Gene3D" id="2.170.300.10">
    <property type="entry name" value="Tie2 ligand-binding domain superfamily"/>
    <property type="match status" value="6"/>
</dbReference>
<dbReference type="PANTHER" id="PTHR24043:SF8">
    <property type="entry name" value="EGF-LIKE DOMAIN-CONTAINING PROTEIN"/>
    <property type="match status" value="1"/>
</dbReference>
<evidence type="ECO:0000256" key="6">
    <source>
        <dbReference type="PROSITE-ProRule" id="PRU00076"/>
    </source>
</evidence>
<feature type="domain" description="EGF-like" evidence="9">
    <location>
        <begin position="1550"/>
        <end position="1585"/>
    </location>
</feature>
<reference evidence="12" key="3">
    <citation type="submission" date="2023-05" db="EMBL/GenBank/DDBJ databases">
        <authorList>
            <person name="Smith C.H."/>
        </authorList>
    </citation>
    <scope>NUCLEOTIDE SEQUENCE</scope>
    <source>
        <strain evidence="12">CHS0354</strain>
        <tissue evidence="12">Mantle</tissue>
    </source>
</reference>
<feature type="domain" description="GON" evidence="10">
    <location>
        <begin position="34"/>
        <end position="233"/>
    </location>
</feature>
<keyword evidence="13" id="KW-1185">Reference proteome</keyword>
<dbReference type="GO" id="GO:0005044">
    <property type="term" value="F:scavenger receptor activity"/>
    <property type="evidence" value="ECO:0007669"/>
    <property type="project" value="InterPro"/>
</dbReference>
<dbReference type="GO" id="GO:0004222">
    <property type="term" value="F:metalloendopeptidase activity"/>
    <property type="evidence" value="ECO:0007669"/>
    <property type="project" value="InterPro"/>
</dbReference>
<proteinExistence type="predicted"/>
<feature type="disulfide bond" evidence="6">
    <location>
        <begin position="1787"/>
        <end position="1796"/>
    </location>
</feature>
<feature type="disulfide bond" evidence="6">
    <location>
        <begin position="1575"/>
        <end position="1584"/>
    </location>
</feature>
<dbReference type="PROSITE" id="PS51046">
    <property type="entry name" value="GON"/>
    <property type="match status" value="1"/>
</dbReference>
<evidence type="ECO:0000256" key="8">
    <source>
        <dbReference type="SAM" id="Phobius"/>
    </source>
</evidence>
<evidence type="ECO:0000256" key="5">
    <source>
        <dbReference type="ARBA" id="ARBA00023157"/>
    </source>
</evidence>
<dbReference type="FunFam" id="2.170.300.10:FF:000041">
    <property type="entry name" value="Tyrosine protein kinase receptor tie-1, putative"/>
    <property type="match status" value="4"/>
</dbReference>
<dbReference type="PROSITE" id="PS00022">
    <property type="entry name" value="EGF_1"/>
    <property type="match status" value="13"/>
</dbReference>
<feature type="domain" description="EGF-like" evidence="9">
    <location>
        <begin position="493"/>
        <end position="524"/>
    </location>
</feature>
<evidence type="ECO:0000259" key="11">
    <source>
        <dbReference type="PROSITE" id="PS51212"/>
    </source>
</evidence>
<dbReference type="Gene3D" id="2.10.25.10">
    <property type="entry name" value="Laminin"/>
    <property type="match status" value="2"/>
</dbReference>
<feature type="compositionally biased region" description="Low complexity" evidence="7">
    <location>
        <begin position="872"/>
        <end position="881"/>
    </location>
</feature>
<comment type="caution">
    <text evidence="12">The sequence shown here is derived from an EMBL/GenBank/DDBJ whole genome shotgun (WGS) entry which is preliminary data.</text>
</comment>
<keyword evidence="4" id="KW-0677">Repeat</keyword>
<dbReference type="InterPro" id="IPR000742">
    <property type="entry name" value="EGF"/>
</dbReference>
<keyword evidence="2" id="KW-0479">Metal-binding</keyword>
<reference evidence="12" key="1">
    <citation type="journal article" date="2021" name="Genome Biol. Evol.">
        <title>A High-Quality Reference Genome for a Parasitic Bivalve with Doubly Uniparental Inheritance (Bivalvia: Unionida).</title>
        <authorList>
            <person name="Smith C.H."/>
        </authorList>
    </citation>
    <scope>NUCLEOTIDE SEQUENCE</scope>
    <source>
        <strain evidence="12">CHS0354</strain>
    </source>
</reference>
<dbReference type="CDD" id="cd00055">
    <property type="entry name" value="EGF_Lam"/>
    <property type="match status" value="2"/>
</dbReference>
<dbReference type="SMART" id="SM00180">
    <property type="entry name" value="EGF_Lam"/>
    <property type="match status" value="18"/>
</dbReference>
<dbReference type="SMART" id="SM00181">
    <property type="entry name" value="EGF"/>
    <property type="match status" value="21"/>
</dbReference>
<feature type="domain" description="EGF-like" evidence="9">
    <location>
        <begin position="336"/>
        <end position="374"/>
    </location>
</feature>
<dbReference type="InterPro" id="IPR002049">
    <property type="entry name" value="LE_dom"/>
</dbReference>
<dbReference type="InterPro" id="IPR013320">
    <property type="entry name" value="ConA-like_dom_sf"/>
</dbReference>
<dbReference type="PROSITE" id="PS50026">
    <property type="entry name" value="EGF_3"/>
    <property type="match status" value="7"/>
</dbReference>
<feature type="domain" description="EGF-like" evidence="9">
    <location>
        <begin position="2022"/>
        <end position="2058"/>
    </location>
</feature>
<keyword evidence="5 6" id="KW-1015">Disulfide bond</keyword>
<keyword evidence="8" id="KW-0812">Transmembrane</keyword>
<dbReference type="Proteomes" id="UP001195483">
    <property type="component" value="Unassembled WGS sequence"/>
</dbReference>
<dbReference type="Pfam" id="PF00008">
    <property type="entry name" value="EGF"/>
    <property type="match status" value="1"/>
</dbReference>
<dbReference type="PANTHER" id="PTHR24043">
    <property type="entry name" value="SCAVENGER RECEPTOR CLASS F"/>
    <property type="match status" value="1"/>
</dbReference>
<dbReference type="GO" id="GO:0008270">
    <property type="term" value="F:zinc ion binding"/>
    <property type="evidence" value="ECO:0007669"/>
    <property type="project" value="InterPro"/>
</dbReference>
<dbReference type="EMBL" id="JAEAOA010001018">
    <property type="protein sequence ID" value="KAK3592745.1"/>
    <property type="molecule type" value="Genomic_DNA"/>
</dbReference>
<dbReference type="InterPro" id="IPR012314">
    <property type="entry name" value="Pept_M12B_GON-ADAMTSs"/>
</dbReference>
<feature type="region of interest" description="Disordered" evidence="7">
    <location>
        <begin position="853"/>
        <end position="890"/>
    </location>
</feature>
<evidence type="ECO:0000256" key="1">
    <source>
        <dbReference type="ARBA" id="ARBA00022536"/>
    </source>
</evidence>
<dbReference type="PROSITE" id="PS01186">
    <property type="entry name" value="EGF_2"/>
    <property type="match status" value="3"/>
</dbReference>
<feature type="disulfide bond" evidence="6">
    <location>
        <begin position="2048"/>
        <end position="2057"/>
    </location>
</feature>
<evidence type="ECO:0000313" key="13">
    <source>
        <dbReference type="Proteomes" id="UP001195483"/>
    </source>
</evidence>
<protein>
    <submittedName>
        <fullName evidence="12">Uncharacterized protein</fullName>
    </submittedName>
</protein>
<evidence type="ECO:0000256" key="2">
    <source>
        <dbReference type="ARBA" id="ARBA00022723"/>
    </source>
</evidence>
<gene>
    <name evidence="12" type="ORF">CHS0354_016501</name>
</gene>
<dbReference type="PROSITE" id="PS51212">
    <property type="entry name" value="WSC"/>
    <property type="match status" value="2"/>
</dbReference>
<dbReference type="SUPFAM" id="SSF57196">
    <property type="entry name" value="EGF/Laminin"/>
    <property type="match status" value="1"/>
</dbReference>
<feature type="domain" description="WSC" evidence="11">
    <location>
        <begin position="209"/>
        <end position="301"/>
    </location>
</feature>
<dbReference type="Pfam" id="PF13385">
    <property type="entry name" value="Laminin_G_3"/>
    <property type="match status" value="1"/>
</dbReference>
<feature type="domain" description="EGF-like" evidence="9">
    <location>
        <begin position="1893"/>
        <end position="1928"/>
    </location>
</feature>
<comment type="caution">
    <text evidence="6">Lacks conserved residue(s) required for the propagation of feature annotation.</text>
</comment>
<feature type="transmembrane region" description="Helical" evidence="8">
    <location>
        <begin position="2084"/>
        <end position="2108"/>
    </location>
</feature>
<feature type="disulfide bond" evidence="6">
    <location>
        <begin position="1918"/>
        <end position="1927"/>
    </location>
</feature>
<evidence type="ECO:0000259" key="10">
    <source>
        <dbReference type="PROSITE" id="PS51046"/>
    </source>
</evidence>
<feature type="disulfide bond" evidence="6">
    <location>
        <begin position="514"/>
        <end position="523"/>
    </location>
</feature>
<dbReference type="SUPFAM" id="SSF49899">
    <property type="entry name" value="Concanavalin A-like lectins/glucanases"/>
    <property type="match status" value="1"/>
</dbReference>
<dbReference type="CDD" id="cd00054">
    <property type="entry name" value="EGF_CA"/>
    <property type="match status" value="1"/>
</dbReference>
<dbReference type="SMART" id="SM00321">
    <property type="entry name" value="WSC"/>
    <property type="match status" value="2"/>
</dbReference>
<dbReference type="InterPro" id="IPR042635">
    <property type="entry name" value="MEGF10/SREC1/2-like"/>
</dbReference>
<feature type="compositionally biased region" description="Gly residues" evidence="7">
    <location>
        <begin position="853"/>
        <end position="865"/>
    </location>
</feature>
<reference evidence="12" key="2">
    <citation type="journal article" date="2021" name="Genome Biol. Evol.">
        <title>Developing a high-quality reference genome for a parasitic bivalve with doubly uniparental inheritance (Bivalvia: Unionida).</title>
        <authorList>
            <person name="Smith C.H."/>
        </authorList>
    </citation>
    <scope>NUCLEOTIDE SEQUENCE</scope>
    <source>
        <strain evidence="12">CHS0354</strain>
        <tissue evidence="12">Mantle</tissue>
    </source>
</reference>
<evidence type="ECO:0000256" key="4">
    <source>
        <dbReference type="ARBA" id="ARBA00022737"/>
    </source>
</evidence>
<keyword evidence="1 6" id="KW-0245">EGF-like domain</keyword>
<keyword evidence="3" id="KW-0732">Signal</keyword>
<dbReference type="PRINTS" id="PR00011">
    <property type="entry name" value="EGFLAMININ"/>
</dbReference>
<evidence type="ECO:0000313" key="12">
    <source>
        <dbReference type="EMBL" id="KAK3592745.1"/>
    </source>
</evidence>
<dbReference type="Gene3D" id="2.60.120.200">
    <property type="match status" value="1"/>
</dbReference>
<evidence type="ECO:0000256" key="3">
    <source>
        <dbReference type="ARBA" id="ARBA00022729"/>
    </source>
</evidence>
<name>A0AAE0SIU1_9BIVA</name>
<keyword evidence="8" id="KW-1133">Transmembrane helix</keyword>
<keyword evidence="8" id="KW-0472">Membrane</keyword>
<sequence length="2199" mass="234361">MVLKTVCNTSRLPRMWNGIILVFVCVRLCQTLKIYRSCQDVYKDLGQNATDGEYVLYLMQGGQDIGVSFYCFGFQSGSPTEYLSLTSGRSNNFAYFYENVGATDACADKLPRESFLQAGRSDYGKIRLDPTSLTVDITDYKFANRSGSRFIRYATAGDKFANTPECSPLGGFKIDLTGTPFHVSKRVQWTWQGNFSSGNVSAGRANITDSSYIGCFEDRDSRILPAGRLDDNQQMTPRLCMDHCQQLGFRFAGVQFGVECYCGNNHDLYGTKPESECQTRCAGDAKLFCGGIWRVSIYSTEPVQVIEGHCGGYPGFCFPALKSDPNNPVLLLDVDLLQPCLVGNPCQNEGKCIATTASDFTCQCYNGYNGKLCENLNELIAIDGATCPIGFQPESCACAESLCNGAKFIGDECVTSTNHSKVTCRFGNPGHVVVFNVDGDTQSNPMCPSPSKIISCSYWSRSNWLGSNGQGHMQSNTCYANACQNCQKQARCKQFICGCQNGGSCSEVTGKCTCPTGYYGDKCETFDYCSYYEDRQNTSACGPRGVCTAVPQKTVRTHGGDNAGDHCIFPFDYGGLSFGTCIEDNSVGPPFACGGYFQEQNSYINLGLWSPGPTYTLAAWVKPYISDNKRRTIMGGVSDCNDWGINLKANSFRGYVKVDSSCTSDLDTGNMPPVQAGQWYMVALVNNGTHAMSYLNGALKSTVKVLNYHLSTSMGFRIGGEECCLQNSLNGLIKTVKIWNHGLDVTSLNNSMYTLGTSQSTHEAINNGLVGHWELGEEIPQACMGTNHSEDDWILQDGQIISGIHCDIKRLYVPKGVTVIIQRYTGTSGGKVEIYAQEIQIDGYIDGVGAGYRGGGSPDGPGETGIQGETYNGAGSANNGENKGGGGGGVGSKINLDVPAQAGGGGGYGTTGSVGVKTYGDRSGLGSGGRIYGDQTLSILYMGSGGGSGGNAKDLTSNPKGGKGGNGGGAIRLVASRSVIITGVISVAGANGQGDILPGPGCFGCPESCSINNPTQCFGNSTERCWDLSGPGGGGSGGSIYISAKLVNVGYQKLWAMGGMGGGGGGTGSCGGAGGMGRIRVDSVIFKGTVGDVHGAFFQETLTNKFIDHSQVGQSQIDYRTTVYGNEVYRGCFEERSLNDRFIAHQIQLSGDDSAKMTPQLCQKLCRKQGFMFSGTQFAYECFCDNQLDMSKKRADSDCSTPCRGDPQQKCGGTYRVQVLGPPPAVPVTGYNMYPKCDKWCVTADADTDKPKWGDCETGSSRVTDWQVVCNCRPGFTGSRCDQQCPPGSWGNHCINNCTCNQTNTAVCSPTDGACQCQPGFSGKHCENVCPDGFYGQNCQTPCNCSKNSACDPVTGICGCRPGWFGTLCNFPCTQGYYGKSCLSVCSCNHGSCSPEDGTCSCQDGYKLPDCFERCDSLNWGESCLKFCDCNNQPCDPVTGACQCGPGYTGHKCEFQCFHGTWGQGCSQKCNCMNGFGCDHVSGQCNCAYGYLGSACEMPCPKWTFGNSCSQNCTCLQNQTTKCASFSGQCVCMPGYHGGNCEYKCNPGYYGQNCTSLCSCLHGATCNPIDGTCQCPPGFYGQQCENPCHDGFYGNNCTQRCNTCNGGVCSKVDGTCICQNGQTCTCPKGFRGPNCIYACSCMHGSCDGTTGTCNCTAGWGGTNCDQPCIESYGPNCQGQCVCFNGDCDAITGRCQCHSGYYGPSCADKCDASLGMWGPQCALKCPPCGPYSKPGCDVTSGLCMCSTGFTGPLCDRPCPAGTYGDNCSKQCNCLNGAYCDNVLGTCMCTAGFMGQNCSVGCSPDKWGPNCTYSCDCGPHGDTCTNGEGICMCKPGFTGVKCRQSCVDGQYGPHCSQTCQCATQNSRCSPIDGSCQCNVGYTGQVCDQVCPFGKWGKDCSQSCQCSDQGTCDPFTGKCDCNPGYKGNNCEQQCQKNMYWGKGCANRCQCQVGDCDPVTGICRCPPGKVGHFCEKGCDSNHFGFQCVQVCGCQNGAVCDPITGNCRCQPGWSGYFCDQSCPDGYYGDGCSQVCPDCKNGGSCNALSGVCTCSIGFSGPLCNTTIPTMALQQPSKQISSASGMLQFRVWQLVLLIIGFLVAILIAVLISMLFSRKRYTGQFITGLISRRKPNDKEVAIETKEGSHYEKNEMAFSNPCHEANYETSFETKSISEVSDAPTSTSGVASLMIDSDDEDRFFKDSAA</sequence>
<dbReference type="Pfam" id="PF00053">
    <property type="entry name" value="EGF_laminin"/>
    <property type="match status" value="6"/>
</dbReference>